<evidence type="ECO:0000256" key="4">
    <source>
        <dbReference type="ARBA" id="ARBA00022679"/>
    </source>
</evidence>
<evidence type="ECO:0000256" key="8">
    <source>
        <dbReference type="ARBA" id="ARBA00048090"/>
    </source>
</evidence>
<organism evidence="10 11">
    <name type="scientific">Lyngbya confervoides BDU141951</name>
    <dbReference type="NCBI Taxonomy" id="1574623"/>
    <lineage>
        <taxon>Bacteria</taxon>
        <taxon>Bacillati</taxon>
        <taxon>Cyanobacteriota</taxon>
        <taxon>Cyanophyceae</taxon>
        <taxon>Oscillatoriophycideae</taxon>
        <taxon>Oscillatoriales</taxon>
        <taxon>Microcoleaceae</taxon>
        <taxon>Lyngbya</taxon>
    </lineage>
</organism>
<proteinExistence type="inferred from homology"/>
<dbReference type="AlphaFoldDB" id="A0ABD4T4V7"/>
<dbReference type="InterPro" id="IPR006001">
    <property type="entry name" value="Therm_gnt_kin"/>
</dbReference>
<dbReference type="EC" id="2.7.1.12" evidence="3"/>
<keyword evidence="7" id="KW-0067">ATP-binding</keyword>
<dbReference type="SUPFAM" id="SSF52540">
    <property type="entry name" value="P-loop containing nucleoside triphosphate hydrolases"/>
    <property type="match status" value="1"/>
</dbReference>
<comment type="catalytic activity">
    <reaction evidence="8">
        <text>D-gluconate + ATP = 6-phospho-D-gluconate + ADP + H(+)</text>
        <dbReference type="Rhea" id="RHEA:19433"/>
        <dbReference type="ChEBI" id="CHEBI:15378"/>
        <dbReference type="ChEBI" id="CHEBI:18391"/>
        <dbReference type="ChEBI" id="CHEBI:30616"/>
        <dbReference type="ChEBI" id="CHEBI:58759"/>
        <dbReference type="ChEBI" id="CHEBI:456216"/>
        <dbReference type="EC" id="2.7.1.12"/>
    </reaction>
</comment>
<dbReference type="Pfam" id="PF13671">
    <property type="entry name" value="AAA_33"/>
    <property type="match status" value="1"/>
</dbReference>
<feature type="domain" description="Aminoglycoside phosphotransferase" evidence="9">
    <location>
        <begin position="108"/>
        <end position="289"/>
    </location>
</feature>
<dbReference type="PANTHER" id="PTHR43883:SF1">
    <property type="entry name" value="GLUCONOKINASE"/>
    <property type="match status" value="1"/>
</dbReference>
<name>A0ABD4T4V7_9CYAN</name>
<evidence type="ECO:0000313" key="10">
    <source>
        <dbReference type="EMBL" id="MCM1983686.1"/>
    </source>
</evidence>
<sequence>MDASVPPLIQQMLVPSFYDHAVEAPIQLLQTHISYVLLTGDYAYKVKKPANFGFLDFTTLDKRHQFCQEELRLNRRLSPEIYLEVVGIGERQGQYQIHAKDTEAVEYAVKMRQFPQQELFSQLFAKEALTRQDMETLAQQVAQFHAQAASNAEIQSYGTVEAVQQVDENNYGLSEQFIGISQTQEQLDQTRDFTRSLFRDHPDWFTDRLAQGKIRECHGDLHLNNICRFQGQIQVFDCIEFNQEFRNIDVMYDVAFLVMDLEYLGRPDLANAFLNTYLEQTGDYDGAKLLPLYLSMRAYIRGNVSSLALNDPAIASEVKAEFLAKAKAYYQLAWRYTQRPQGQLFLMSGVSGSGKSTVARQLAATKNAIQIRSDAVRKHLAGIPLQERGAQAQDFGGGIYTPEMTQKTYEELLRLGLILAQQGWRVILDAKYDRQDLREKAIAAAAAQGISLQILHCTAAPETIRGRLDQRTGDIADATADILDQQLASYESFSEAEQPLVQEIHTAQALAPQLTSL</sequence>
<dbReference type="GO" id="GO:0005524">
    <property type="term" value="F:ATP binding"/>
    <property type="evidence" value="ECO:0007669"/>
    <property type="project" value="UniProtKB-KW"/>
</dbReference>
<dbReference type="SUPFAM" id="SSF56112">
    <property type="entry name" value="Protein kinase-like (PK-like)"/>
    <property type="match status" value="1"/>
</dbReference>
<dbReference type="GO" id="GO:0046316">
    <property type="term" value="F:gluconokinase activity"/>
    <property type="evidence" value="ECO:0007669"/>
    <property type="project" value="UniProtKB-EC"/>
</dbReference>
<dbReference type="InterPro" id="IPR027417">
    <property type="entry name" value="P-loop_NTPase"/>
</dbReference>
<comment type="similarity">
    <text evidence="2">Belongs to the gluconokinase GntK/GntV family.</text>
</comment>
<dbReference type="EMBL" id="JTHE03000071">
    <property type="protein sequence ID" value="MCM1983686.1"/>
    <property type="molecule type" value="Genomic_DNA"/>
</dbReference>
<evidence type="ECO:0000256" key="3">
    <source>
        <dbReference type="ARBA" id="ARBA00012054"/>
    </source>
</evidence>
<evidence type="ECO:0000256" key="5">
    <source>
        <dbReference type="ARBA" id="ARBA00022741"/>
    </source>
</evidence>
<comment type="pathway">
    <text evidence="1">Carbohydrate acid metabolism.</text>
</comment>
<protein>
    <recommendedName>
        <fullName evidence="3">gluconokinase</fullName>
        <ecNumber evidence="3">2.7.1.12</ecNumber>
    </recommendedName>
</protein>
<evidence type="ECO:0000313" key="11">
    <source>
        <dbReference type="Proteomes" id="UP000031561"/>
    </source>
</evidence>
<evidence type="ECO:0000256" key="6">
    <source>
        <dbReference type="ARBA" id="ARBA00022777"/>
    </source>
</evidence>
<accession>A0ABD4T4V7</accession>
<evidence type="ECO:0000256" key="1">
    <source>
        <dbReference type="ARBA" id="ARBA00004761"/>
    </source>
</evidence>
<dbReference type="Gene3D" id="3.90.1200.10">
    <property type="match status" value="1"/>
</dbReference>
<evidence type="ECO:0000256" key="7">
    <source>
        <dbReference type="ARBA" id="ARBA00022840"/>
    </source>
</evidence>
<comment type="caution">
    <text evidence="10">The sequence shown here is derived from an EMBL/GenBank/DDBJ whole genome shotgun (WGS) entry which is preliminary data.</text>
</comment>
<reference evidence="10 11" key="1">
    <citation type="journal article" date="2015" name="Genome Announc.">
        <title>Draft Genome Sequence of Filamentous Marine Cyanobacterium Lyngbya confervoides Strain BDU141951.</title>
        <authorList>
            <person name="Chandrababunaidu M.M."/>
            <person name="Sen D."/>
            <person name="Tripathy S."/>
        </authorList>
    </citation>
    <scope>NUCLEOTIDE SEQUENCE [LARGE SCALE GENOMIC DNA]</scope>
    <source>
        <strain evidence="10 11">BDU141951</strain>
    </source>
</reference>
<evidence type="ECO:0000259" key="9">
    <source>
        <dbReference type="Pfam" id="PF01636"/>
    </source>
</evidence>
<dbReference type="InterPro" id="IPR002575">
    <property type="entry name" value="Aminoglycoside_PTrfase"/>
</dbReference>
<keyword evidence="11" id="KW-1185">Reference proteome</keyword>
<dbReference type="CDD" id="cd02021">
    <property type="entry name" value="GntK"/>
    <property type="match status" value="1"/>
</dbReference>
<dbReference type="Pfam" id="PF01636">
    <property type="entry name" value="APH"/>
    <property type="match status" value="1"/>
</dbReference>
<dbReference type="Gene3D" id="3.40.50.300">
    <property type="entry name" value="P-loop containing nucleotide triphosphate hydrolases"/>
    <property type="match status" value="1"/>
</dbReference>
<gene>
    <name evidence="10" type="ORF">QQ91_0012745</name>
</gene>
<keyword evidence="6" id="KW-0418">Kinase</keyword>
<keyword evidence="4" id="KW-0808">Transferase</keyword>
<dbReference type="InterPro" id="IPR052732">
    <property type="entry name" value="Cell-binding_unc_protein"/>
</dbReference>
<keyword evidence="5" id="KW-0547">Nucleotide-binding</keyword>
<dbReference type="RefSeq" id="WP_166282619.1">
    <property type="nucleotide sequence ID" value="NZ_JTHE03000071.1"/>
</dbReference>
<dbReference type="InterPro" id="IPR011009">
    <property type="entry name" value="Kinase-like_dom_sf"/>
</dbReference>
<evidence type="ECO:0000256" key="2">
    <source>
        <dbReference type="ARBA" id="ARBA00008420"/>
    </source>
</evidence>
<dbReference type="Proteomes" id="UP000031561">
    <property type="component" value="Unassembled WGS sequence"/>
</dbReference>
<dbReference type="PANTHER" id="PTHR43883">
    <property type="entry name" value="SLR0207 PROTEIN"/>
    <property type="match status" value="1"/>
</dbReference>